<sequence>GVSLIPKNLEVSDREIEYKCFVNIKEIDIIASHDKMYDVVFISYNELNADKNYLKLLEKIPYAQRINGVKGIHQAHIEAAKLVSTDVFYVVDADALIIDEFKFNYDLSKHEKDVVHVWRSQNPINSLVYGHGGVKLLPRNLTLNMDVTTTDMTTTISKKFKPVNEISNITAFNTDPFNTWKSAFRECVKLASKIIPGQKNDETNKRLDTWCTEFNQQEKYGEWAIKGAIAGRKYGLENTDNIELLKKINNFEWLKEVFDND</sequence>
<accession>A0A382EF32</accession>
<name>A0A382EF32_9ZZZZ</name>
<dbReference type="EMBL" id="UINC01043852">
    <property type="protein sequence ID" value="SVB48477.1"/>
    <property type="molecule type" value="Genomic_DNA"/>
</dbReference>
<feature type="non-terminal residue" evidence="1">
    <location>
        <position position="1"/>
    </location>
</feature>
<reference evidence="1" key="1">
    <citation type="submission" date="2018-05" db="EMBL/GenBank/DDBJ databases">
        <authorList>
            <person name="Lanie J.A."/>
            <person name="Ng W.-L."/>
            <person name="Kazmierczak K.M."/>
            <person name="Andrzejewski T.M."/>
            <person name="Davidsen T.M."/>
            <person name="Wayne K.J."/>
            <person name="Tettelin H."/>
            <person name="Glass J.I."/>
            <person name="Rusch D."/>
            <person name="Podicherti R."/>
            <person name="Tsui H.-C.T."/>
            <person name="Winkler M.E."/>
        </authorList>
    </citation>
    <scope>NUCLEOTIDE SEQUENCE</scope>
</reference>
<dbReference type="AlphaFoldDB" id="A0A382EF32"/>
<protein>
    <submittedName>
        <fullName evidence="1">Uncharacterized protein</fullName>
    </submittedName>
</protein>
<evidence type="ECO:0000313" key="1">
    <source>
        <dbReference type="EMBL" id="SVB48477.1"/>
    </source>
</evidence>
<organism evidence="1">
    <name type="scientific">marine metagenome</name>
    <dbReference type="NCBI Taxonomy" id="408172"/>
    <lineage>
        <taxon>unclassified sequences</taxon>
        <taxon>metagenomes</taxon>
        <taxon>ecological metagenomes</taxon>
    </lineage>
</organism>
<gene>
    <name evidence="1" type="ORF">METZ01_LOCUS201331</name>
</gene>
<proteinExistence type="predicted"/>